<gene>
    <name evidence="2" type="ORF">AALO_G00267340</name>
</gene>
<keyword evidence="1" id="KW-0812">Transmembrane</keyword>
<evidence type="ECO:0008006" key="4">
    <source>
        <dbReference type="Google" id="ProtNLM"/>
    </source>
</evidence>
<keyword evidence="1" id="KW-0472">Membrane</keyword>
<protein>
    <recommendedName>
        <fullName evidence="4">Membrane-spanning 4-domains subfamily A member 4A-like</fullName>
    </recommendedName>
</protein>
<evidence type="ECO:0000313" key="2">
    <source>
        <dbReference type="EMBL" id="KAG5263669.1"/>
    </source>
</evidence>
<name>A0AAV6FLE7_9TELE</name>
<feature type="transmembrane region" description="Helical" evidence="1">
    <location>
        <begin position="38"/>
        <end position="58"/>
    </location>
</feature>
<comment type="caution">
    <text evidence="2">The sequence shown here is derived from an EMBL/GenBank/DDBJ whole genome shotgun (WGS) entry which is preliminary data.</text>
</comment>
<sequence length="197" mass="21982">MEGESTDSERKANGVTEVQTVTGGNKPLHRFLAGQPRYIGIAIMFFGCNELMLGLPLIRETITTSVRLYTPFWQGTLFMICGSLSIHTHSYPSKKLVTVCLAMYIVTILGGCFTLIFRLIAITDISGMFYYTFDDDGDDAYVRLAQLKITEAVLYSSTIVVIILLICLCCFAKRSLKSSNTQVIMRQVLMVTDTETE</sequence>
<accession>A0AAV6FLE7</accession>
<proteinExistence type="predicted"/>
<feature type="transmembrane region" description="Helical" evidence="1">
    <location>
        <begin position="152"/>
        <end position="172"/>
    </location>
</feature>
<reference evidence="2" key="1">
    <citation type="submission" date="2020-10" db="EMBL/GenBank/DDBJ databases">
        <title>Chromosome-scale genome assembly of the Allis shad, Alosa alosa.</title>
        <authorList>
            <person name="Margot Z."/>
            <person name="Christophe K."/>
            <person name="Cabau C."/>
            <person name="Louis A."/>
            <person name="Berthelot C."/>
            <person name="Parey E."/>
            <person name="Roest Crollius H."/>
            <person name="Montfort J."/>
            <person name="Robinson-Rechavi M."/>
            <person name="Bucao C."/>
            <person name="Bouchez O."/>
            <person name="Gislard M."/>
            <person name="Lluch J."/>
            <person name="Milhes M."/>
            <person name="Lampietro C."/>
            <person name="Lopez Roques C."/>
            <person name="Donnadieu C."/>
            <person name="Braasch I."/>
            <person name="Desvignes T."/>
            <person name="Postlethwait J."/>
            <person name="Bobe J."/>
            <person name="Guiguen Y."/>
        </authorList>
    </citation>
    <scope>NUCLEOTIDE SEQUENCE</scope>
    <source>
        <strain evidence="2">M-15738</strain>
        <tissue evidence="2">Blood</tissue>
    </source>
</reference>
<feature type="transmembrane region" description="Helical" evidence="1">
    <location>
        <begin position="70"/>
        <end position="87"/>
    </location>
</feature>
<keyword evidence="3" id="KW-1185">Reference proteome</keyword>
<evidence type="ECO:0000256" key="1">
    <source>
        <dbReference type="SAM" id="Phobius"/>
    </source>
</evidence>
<dbReference type="EMBL" id="JADWDJ010000021">
    <property type="protein sequence ID" value="KAG5263669.1"/>
    <property type="molecule type" value="Genomic_DNA"/>
</dbReference>
<dbReference type="AlphaFoldDB" id="A0AAV6FLE7"/>
<dbReference type="Proteomes" id="UP000823561">
    <property type="component" value="Chromosome 21"/>
</dbReference>
<keyword evidence="1" id="KW-1133">Transmembrane helix</keyword>
<evidence type="ECO:0000313" key="3">
    <source>
        <dbReference type="Proteomes" id="UP000823561"/>
    </source>
</evidence>
<feature type="transmembrane region" description="Helical" evidence="1">
    <location>
        <begin position="99"/>
        <end position="132"/>
    </location>
</feature>
<organism evidence="2 3">
    <name type="scientific">Alosa alosa</name>
    <name type="common">allis shad</name>
    <dbReference type="NCBI Taxonomy" id="278164"/>
    <lineage>
        <taxon>Eukaryota</taxon>
        <taxon>Metazoa</taxon>
        <taxon>Chordata</taxon>
        <taxon>Craniata</taxon>
        <taxon>Vertebrata</taxon>
        <taxon>Euteleostomi</taxon>
        <taxon>Actinopterygii</taxon>
        <taxon>Neopterygii</taxon>
        <taxon>Teleostei</taxon>
        <taxon>Clupei</taxon>
        <taxon>Clupeiformes</taxon>
        <taxon>Clupeoidei</taxon>
        <taxon>Clupeidae</taxon>
        <taxon>Alosa</taxon>
    </lineage>
</organism>